<evidence type="ECO:0000313" key="2">
    <source>
        <dbReference type="Proteomes" id="UP000748756"/>
    </source>
</evidence>
<protein>
    <submittedName>
        <fullName evidence="1">Uncharacterized protein</fullName>
    </submittedName>
</protein>
<dbReference type="Proteomes" id="UP000748756">
    <property type="component" value="Unassembled WGS sequence"/>
</dbReference>
<gene>
    <name evidence="1" type="ORF">BG015_003386</name>
</gene>
<organism evidence="1 2">
    <name type="scientific">Linnemannia schmuckeri</name>
    <dbReference type="NCBI Taxonomy" id="64567"/>
    <lineage>
        <taxon>Eukaryota</taxon>
        <taxon>Fungi</taxon>
        <taxon>Fungi incertae sedis</taxon>
        <taxon>Mucoromycota</taxon>
        <taxon>Mortierellomycotina</taxon>
        <taxon>Mortierellomycetes</taxon>
        <taxon>Mortierellales</taxon>
        <taxon>Mortierellaceae</taxon>
        <taxon>Linnemannia</taxon>
    </lineage>
</organism>
<dbReference type="EMBL" id="JAAAUQ010001740">
    <property type="protein sequence ID" value="KAF9134695.1"/>
    <property type="molecule type" value="Genomic_DNA"/>
</dbReference>
<sequence>MKPQPSNIRYKTESSIGAIMLSLRRDHTPLQEEQGFSSTFESDNLVELLGAFEQSGTSINFRPALESTFDCPLFRYFTASSGKYKGAAEIVERLVGPETVTRMTVNEALEHPFQKRVKEDRSQVSEAHRQ</sequence>
<proteinExistence type="predicted"/>
<comment type="caution">
    <text evidence="1">The sequence shown here is derived from an EMBL/GenBank/DDBJ whole genome shotgun (WGS) entry which is preliminary data.</text>
</comment>
<name>A0A9P5RKT7_9FUNG</name>
<reference evidence="1" key="1">
    <citation type="journal article" date="2020" name="Fungal Divers.">
        <title>Resolving the Mortierellaceae phylogeny through synthesis of multi-gene phylogenetics and phylogenomics.</title>
        <authorList>
            <person name="Vandepol N."/>
            <person name="Liber J."/>
            <person name="Desiro A."/>
            <person name="Na H."/>
            <person name="Kennedy M."/>
            <person name="Barry K."/>
            <person name="Grigoriev I.V."/>
            <person name="Miller A.N."/>
            <person name="O'Donnell K."/>
            <person name="Stajich J.E."/>
            <person name="Bonito G."/>
        </authorList>
    </citation>
    <scope>NUCLEOTIDE SEQUENCE</scope>
    <source>
        <strain evidence="1">NRRL 6426</strain>
    </source>
</reference>
<keyword evidence="2" id="KW-1185">Reference proteome</keyword>
<evidence type="ECO:0000313" key="1">
    <source>
        <dbReference type="EMBL" id="KAF9134695.1"/>
    </source>
</evidence>
<dbReference type="AlphaFoldDB" id="A0A9P5RKT7"/>
<accession>A0A9P5RKT7</accession>